<dbReference type="AlphaFoldDB" id="A0A080MKC1"/>
<dbReference type="RefSeq" id="WP_034945900.1">
    <property type="nucleotide sequence ID" value="NZ_JDST02000016.1"/>
</dbReference>
<keyword evidence="3" id="KW-1185">Reference proteome</keyword>
<dbReference type="Pfam" id="PF13749">
    <property type="entry name" value="HATPase_c_4"/>
    <property type="match status" value="1"/>
</dbReference>
<dbReference type="InterPro" id="IPR038475">
    <property type="entry name" value="RecG_C_sf"/>
</dbReference>
<dbReference type="PANTHER" id="PTHR30595:SF6">
    <property type="entry name" value="SCHLAFEN ALBA-2 DOMAIN-CONTAINING PROTEIN"/>
    <property type="match status" value="1"/>
</dbReference>
<feature type="domain" description="Schlafen AlbA-2" evidence="1">
    <location>
        <begin position="16"/>
        <end position="141"/>
    </location>
</feature>
<evidence type="ECO:0000259" key="1">
    <source>
        <dbReference type="Pfam" id="PF04326"/>
    </source>
</evidence>
<gene>
    <name evidence="2" type="ORF">AW06_000997</name>
</gene>
<dbReference type="InterPro" id="IPR038461">
    <property type="entry name" value="Schlafen_AlbA_2_dom_sf"/>
</dbReference>
<comment type="caution">
    <text evidence="2">The sequence shown here is derived from an EMBL/GenBank/DDBJ whole genome shotgun (WGS) entry which is preliminary data.</text>
</comment>
<proteinExistence type="predicted"/>
<evidence type="ECO:0000313" key="2">
    <source>
        <dbReference type="EMBL" id="KFB77814.1"/>
    </source>
</evidence>
<dbReference type="Gene3D" id="3.30.565.60">
    <property type="match status" value="1"/>
</dbReference>
<dbReference type="InterPro" id="IPR007421">
    <property type="entry name" value="Schlafen_AlbA_2_dom"/>
</dbReference>
<accession>A0A080MKC1</accession>
<reference evidence="2" key="1">
    <citation type="submission" date="2014-02" db="EMBL/GenBank/DDBJ databases">
        <title>Expanding our view of genomic diversity in Candidatus Accumulibacter clades.</title>
        <authorList>
            <person name="Skennerton C.T."/>
            <person name="Barr J.J."/>
            <person name="Slater F.R."/>
            <person name="Bond P.L."/>
            <person name="Tyson G.W."/>
        </authorList>
    </citation>
    <scope>NUCLEOTIDE SEQUENCE [LARGE SCALE GENOMIC DNA]</scope>
</reference>
<dbReference type="Proteomes" id="UP000021315">
    <property type="component" value="Unassembled WGS sequence"/>
</dbReference>
<protein>
    <submittedName>
        <fullName evidence="2">Divergent AAA domain protein</fullName>
    </submittedName>
</protein>
<organism evidence="2 3">
    <name type="scientific">Candidatus Accumulibacter cognatus</name>
    <dbReference type="NCBI Taxonomy" id="2954383"/>
    <lineage>
        <taxon>Bacteria</taxon>
        <taxon>Pseudomonadati</taxon>
        <taxon>Pseudomonadota</taxon>
        <taxon>Betaproteobacteria</taxon>
        <taxon>Candidatus Accumulibacter</taxon>
    </lineage>
</organism>
<sequence>MPIDPQQLLRRILLGEDSVLELKEVRIEGGRVVAPHRDGLADELAAFANARGGTCVLGVEDGTRRVVGFEPGDLDRVEQYAQAACHDLVDPPLLPHIERLWLPDETGAERAVLAVEIPRSLFVHRSPAGYLARSGSTRRPLRSEQLARLFQLRSQTGIVRFDEELVAAARIQSLDTTLWRRFAPAQSRERQTVLLHKLGLARRDEGGVWHPTVSGLLMACPRPQQFLPNAWIQAVAYRGMTAVPADDGGLYQLDAQDMGGPLDQQVADACRFVARNMKVRARKRIGREDLPQYDMTAVFEAMVNAVAHRDYSIHGAKIRLRLFADRLELCSPGGLPNTLEPESLPYRQCARNETLASLLARCTVPESIPGLKTDRATFMDRRGEGVPIILARSRKLSGREPEYRVIDDSELWLTLYAAAIEE</sequence>
<dbReference type="Pfam" id="PF04326">
    <property type="entry name" value="SLFN_AlbA_2"/>
    <property type="match status" value="1"/>
</dbReference>
<evidence type="ECO:0000313" key="3">
    <source>
        <dbReference type="Proteomes" id="UP000021315"/>
    </source>
</evidence>
<dbReference type="STRING" id="1453999.AW06_000997"/>
<dbReference type="PANTHER" id="PTHR30595">
    <property type="entry name" value="GLPR-RELATED TRANSCRIPTIONAL REPRESSOR"/>
    <property type="match status" value="1"/>
</dbReference>
<name>A0A080MKC1_9PROT</name>
<dbReference type="EMBL" id="JDST02000016">
    <property type="protein sequence ID" value="KFB77814.1"/>
    <property type="molecule type" value="Genomic_DNA"/>
</dbReference>
<dbReference type="Gene3D" id="3.30.950.30">
    <property type="entry name" value="Schlafen, AAA domain"/>
    <property type="match status" value="1"/>
</dbReference>